<evidence type="ECO:0000256" key="3">
    <source>
        <dbReference type="PROSITE-ProRule" id="PRU01248"/>
    </source>
</evidence>
<evidence type="ECO:0000256" key="2">
    <source>
        <dbReference type="ARBA" id="ARBA00023172"/>
    </source>
</evidence>
<feature type="domain" description="Tyr recombinase" evidence="4">
    <location>
        <begin position="132"/>
        <end position="337"/>
    </location>
</feature>
<dbReference type="PROSITE" id="PS51900">
    <property type="entry name" value="CB"/>
    <property type="match status" value="1"/>
</dbReference>
<comment type="caution">
    <text evidence="6">The sequence shown here is derived from an EMBL/GenBank/DDBJ whole genome shotgun (WGS) entry which is preliminary data.</text>
</comment>
<dbReference type="InterPro" id="IPR002104">
    <property type="entry name" value="Integrase_catalytic"/>
</dbReference>
<gene>
    <name evidence="6" type="primary">xerC_8</name>
    <name evidence="6" type="ORF">Dxin01_03066</name>
</gene>
<dbReference type="InterPro" id="IPR044068">
    <property type="entry name" value="CB"/>
</dbReference>
<dbReference type="CDD" id="cd01189">
    <property type="entry name" value="INT_ICEBs1_C_like"/>
    <property type="match status" value="1"/>
</dbReference>
<dbReference type="PANTHER" id="PTHR30349">
    <property type="entry name" value="PHAGE INTEGRASE-RELATED"/>
    <property type="match status" value="1"/>
</dbReference>
<sequence>MNARRLELAGGAPVKEQALTVSALLDRWLKVKAAQVESKRTAQINADLVRLHIKPRIGGLKVKALDSARVLDFYTELATETDLQRTRQQIHNALCQALDYAQLIGVVQFNAAKAVKVPRVARPKRELLEEDGEVMAWSLDQTRALYAACLKDGTPHALAIAFALYTGARRGEVFGLRWKDIDLTPSADAPYGTAAIRQAVTCTPDGPEAGRLKTSSSRRTLRLNRRARAALDAVKAWREEKAQKGGWTDSGLVFTTRTGTVQHPSNVKRKLAELTTALGIPQNNFHCCRHTFCSLALAAGQPVAAVSAALGHKSVQVTLTVYAHYLDTAAPLLDLSSDSRGYTKKQRGTLKEADQFALSTAPAGEVASQRAKWAN</sequence>
<reference evidence="6 7" key="1">
    <citation type="submission" date="2024-02" db="EMBL/GenBank/DDBJ databases">
        <title>Deinococcus xinjiangensis NBRC 107630.</title>
        <authorList>
            <person name="Ichikawa N."/>
            <person name="Katano-Makiyama Y."/>
            <person name="Hidaka K."/>
        </authorList>
    </citation>
    <scope>NUCLEOTIDE SEQUENCE [LARGE SCALE GENOMIC DNA]</scope>
    <source>
        <strain evidence="6 7">NBRC 107630</strain>
    </source>
</reference>
<evidence type="ECO:0000313" key="7">
    <source>
        <dbReference type="Proteomes" id="UP001458946"/>
    </source>
</evidence>
<proteinExistence type="predicted"/>
<feature type="domain" description="Core-binding (CB)" evidence="5">
    <location>
        <begin position="19"/>
        <end position="102"/>
    </location>
</feature>
<evidence type="ECO:0000259" key="5">
    <source>
        <dbReference type="PROSITE" id="PS51900"/>
    </source>
</evidence>
<dbReference type="Gene3D" id="1.10.443.10">
    <property type="entry name" value="Intergrase catalytic core"/>
    <property type="match status" value="1"/>
</dbReference>
<dbReference type="Gene3D" id="1.10.150.130">
    <property type="match status" value="1"/>
</dbReference>
<dbReference type="RefSeq" id="WP_353543281.1">
    <property type="nucleotide sequence ID" value="NZ_BAABRN010000045.1"/>
</dbReference>
<evidence type="ECO:0000259" key="4">
    <source>
        <dbReference type="PROSITE" id="PS51898"/>
    </source>
</evidence>
<keyword evidence="2" id="KW-0233">DNA recombination</keyword>
<dbReference type="EMBL" id="BAABRN010000045">
    <property type="protein sequence ID" value="GAA5503311.1"/>
    <property type="molecule type" value="Genomic_DNA"/>
</dbReference>
<dbReference type="InterPro" id="IPR013762">
    <property type="entry name" value="Integrase-like_cat_sf"/>
</dbReference>
<evidence type="ECO:0000256" key="1">
    <source>
        <dbReference type="ARBA" id="ARBA00023125"/>
    </source>
</evidence>
<protein>
    <submittedName>
        <fullName evidence="6">Tyrosine recombinase XerC</fullName>
    </submittedName>
</protein>
<name>A0ABP9VDJ8_9DEIO</name>
<dbReference type="SUPFAM" id="SSF56349">
    <property type="entry name" value="DNA breaking-rejoining enzymes"/>
    <property type="match status" value="1"/>
</dbReference>
<dbReference type="InterPro" id="IPR050090">
    <property type="entry name" value="Tyrosine_recombinase_XerCD"/>
</dbReference>
<dbReference type="Proteomes" id="UP001458946">
    <property type="component" value="Unassembled WGS sequence"/>
</dbReference>
<dbReference type="PROSITE" id="PS51898">
    <property type="entry name" value="TYR_RECOMBINASE"/>
    <property type="match status" value="1"/>
</dbReference>
<accession>A0ABP9VDJ8</accession>
<dbReference type="InterPro" id="IPR011010">
    <property type="entry name" value="DNA_brk_join_enz"/>
</dbReference>
<keyword evidence="7" id="KW-1185">Reference proteome</keyword>
<dbReference type="InterPro" id="IPR010998">
    <property type="entry name" value="Integrase_recombinase_N"/>
</dbReference>
<dbReference type="Pfam" id="PF00589">
    <property type="entry name" value="Phage_integrase"/>
    <property type="match status" value="1"/>
</dbReference>
<keyword evidence="1 3" id="KW-0238">DNA-binding</keyword>
<evidence type="ECO:0000313" key="6">
    <source>
        <dbReference type="EMBL" id="GAA5503311.1"/>
    </source>
</evidence>
<dbReference type="PANTHER" id="PTHR30349:SF91">
    <property type="entry name" value="INTA PROTEIN"/>
    <property type="match status" value="1"/>
</dbReference>
<organism evidence="6 7">
    <name type="scientific">Deinococcus xinjiangensis</name>
    <dbReference type="NCBI Taxonomy" id="457454"/>
    <lineage>
        <taxon>Bacteria</taxon>
        <taxon>Thermotogati</taxon>
        <taxon>Deinococcota</taxon>
        <taxon>Deinococci</taxon>
        <taxon>Deinococcales</taxon>
        <taxon>Deinococcaceae</taxon>
        <taxon>Deinococcus</taxon>
    </lineage>
</organism>